<proteinExistence type="predicted"/>
<organism evidence="1 2">
    <name type="scientific">Exophiala dermatitidis</name>
    <name type="common">Black yeast-like fungus</name>
    <name type="synonym">Wangiella dermatitidis</name>
    <dbReference type="NCBI Taxonomy" id="5970"/>
    <lineage>
        <taxon>Eukaryota</taxon>
        <taxon>Fungi</taxon>
        <taxon>Dikarya</taxon>
        <taxon>Ascomycota</taxon>
        <taxon>Pezizomycotina</taxon>
        <taxon>Eurotiomycetes</taxon>
        <taxon>Chaetothyriomycetidae</taxon>
        <taxon>Chaetothyriales</taxon>
        <taxon>Herpotrichiellaceae</taxon>
        <taxon>Exophiala</taxon>
    </lineage>
</organism>
<dbReference type="AlphaFoldDB" id="A0AAN6ESK2"/>
<name>A0AAN6ESK2_EXODE</name>
<dbReference type="Proteomes" id="UP001161757">
    <property type="component" value="Unassembled WGS sequence"/>
</dbReference>
<reference evidence="1" key="1">
    <citation type="submission" date="2023-01" db="EMBL/GenBank/DDBJ databases">
        <title>Exophiala dermititidis isolated from Cystic Fibrosis Patient.</title>
        <authorList>
            <person name="Kurbessoian T."/>
            <person name="Crocker A."/>
            <person name="Murante D."/>
            <person name="Hogan D.A."/>
            <person name="Stajich J.E."/>
        </authorList>
    </citation>
    <scope>NUCLEOTIDE SEQUENCE</scope>
    <source>
        <strain evidence="1">Ex8</strain>
    </source>
</reference>
<dbReference type="EMBL" id="JAJGCB010000015">
    <property type="protein sequence ID" value="KAJ8989082.1"/>
    <property type="molecule type" value="Genomic_DNA"/>
</dbReference>
<protein>
    <submittedName>
        <fullName evidence="1">Uncharacterized protein</fullName>
    </submittedName>
</protein>
<gene>
    <name evidence="1" type="ORF">HRR80_006809</name>
</gene>
<evidence type="ECO:0000313" key="1">
    <source>
        <dbReference type="EMBL" id="KAJ8989082.1"/>
    </source>
</evidence>
<accession>A0AAN6ESK2</accession>
<comment type="caution">
    <text evidence="1">The sequence shown here is derived from an EMBL/GenBank/DDBJ whole genome shotgun (WGS) entry which is preliminary data.</text>
</comment>
<sequence length="118" mass="13221">MLCDGDDYVEIFLAQLNLRLSTLPDCRVRLALRPQRRKSFCYSEEPNGVRTSKTFRLATGESHLKIYKETPFLGLLHIPGVSTSAYFPPTPKPLGCCGKLQLCLAAAQFHAHLTDLEL</sequence>
<evidence type="ECO:0000313" key="2">
    <source>
        <dbReference type="Proteomes" id="UP001161757"/>
    </source>
</evidence>